<sequence length="68" mass="8031">MFSGKIEKELFDGEIWSIWQTTKLPDHLQLLVDQELGKRDIWELQSQKPDNQPIYPNLYDDSSHSTNI</sequence>
<accession>A0A367RNQ2</accession>
<organism evidence="2 3">
    <name type="scientific">Nostoc punctiforme NIES-2108</name>
    <dbReference type="NCBI Taxonomy" id="1356359"/>
    <lineage>
        <taxon>Bacteria</taxon>
        <taxon>Bacillati</taxon>
        <taxon>Cyanobacteriota</taxon>
        <taxon>Cyanophyceae</taxon>
        <taxon>Nostocales</taxon>
        <taxon>Nostocaceae</taxon>
        <taxon>Nostoc</taxon>
    </lineage>
</organism>
<dbReference type="EMBL" id="LXQE01000136">
    <property type="protein sequence ID" value="RCJ37501.1"/>
    <property type="molecule type" value="Genomic_DNA"/>
</dbReference>
<dbReference type="Proteomes" id="UP000252085">
    <property type="component" value="Unassembled WGS sequence"/>
</dbReference>
<name>A0A367RNQ2_NOSPU</name>
<protein>
    <submittedName>
        <fullName evidence="2">Uncharacterized protein</fullName>
    </submittedName>
</protein>
<dbReference type="AlphaFoldDB" id="A0A367RNQ2"/>
<evidence type="ECO:0000313" key="3">
    <source>
        <dbReference type="Proteomes" id="UP000252085"/>
    </source>
</evidence>
<reference evidence="2 3" key="1">
    <citation type="submission" date="2016-04" db="EMBL/GenBank/DDBJ databases">
        <authorList>
            <person name="Evans L.H."/>
            <person name="Alamgir A."/>
            <person name="Owens N."/>
            <person name="Weber N.D."/>
            <person name="Virtaneva K."/>
            <person name="Barbian K."/>
            <person name="Babar A."/>
            <person name="Rosenke K."/>
        </authorList>
    </citation>
    <scope>NUCLEOTIDE SEQUENCE [LARGE SCALE GENOMIC DNA]</scope>
    <source>
        <strain evidence="2">NIES-2108</strain>
    </source>
</reference>
<comment type="caution">
    <text evidence="2">The sequence shown here is derived from an EMBL/GenBank/DDBJ whole genome shotgun (WGS) entry which is preliminary data.</text>
</comment>
<evidence type="ECO:0000313" key="2">
    <source>
        <dbReference type="EMBL" id="RCJ37501.1"/>
    </source>
</evidence>
<feature type="region of interest" description="Disordered" evidence="1">
    <location>
        <begin position="47"/>
        <end position="68"/>
    </location>
</feature>
<evidence type="ECO:0000256" key="1">
    <source>
        <dbReference type="SAM" id="MobiDB-lite"/>
    </source>
</evidence>
<proteinExistence type="predicted"/>
<gene>
    <name evidence="2" type="ORF">A6769_11370</name>
</gene>